<evidence type="ECO:0000313" key="2">
    <source>
        <dbReference type="Proteomes" id="UP000676336"/>
    </source>
</evidence>
<organism evidence="1 2">
    <name type="scientific">Rotaria magnacalcarata</name>
    <dbReference type="NCBI Taxonomy" id="392030"/>
    <lineage>
        <taxon>Eukaryota</taxon>
        <taxon>Metazoa</taxon>
        <taxon>Spiralia</taxon>
        <taxon>Gnathifera</taxon>
        <taxon>Rotifera</taxon>
        <taxon>Eurotatoria</taxon>
        <taxon>Bdelloidea</taxon>
        <taxon>Philodinida</taxon>
        <taxon>Philodinidae</taxon>
        <taxon>Rotaria</taxon>
    </lineage>
</organism>
<dbReference type="Proteomes" id="UP000676336">
    <property type="component" value="Unassembled WGS sequence"/>
</dbReference>
<evidence type="ECO:0000313" key="1">
    <source>
        <dbReference type="EMBL" id="CAF5193472.1"/>
    </source>
</evidence>
<dbReference type="AlphaFoldDB" id="A0A8S3I3P9"/>
<comment type="caution">
    <text evidence="1">The sequence shown here is derived from an EMBL/GenBank/DDBJ whole genome shotgun (WGS) entry which is preliminary data.</text>
</comment>
<sequence length="47" mass="5392">DFYLVISFEIEFYACDLTLVNRDLALIVIEDNNINNVAFKPSLTILV</sequence>
<feature type="non-terminal residue" evidence="1">
    <location>
        <position position="1"/>
    </location>
</feature>
<name>A0A8S3I3P9_9BILA</name>
<proteinExistence type="predicted"/>
<dbReference type="EMBL" id="CAJOBI010327194">
    <property type="protein sequence ID" value="CAF5193472.1"/>
    <property type="molecule type" value="Genomic_DNA"/>
</dbReference>
<gene>
    <name evidence="1" type="ORF">SMN809_LOCUS73106</name>
</gene>
<accession>A0A8S3I3P9</accession>
<reference evidence="1" key="1">
    <citation type="submission" date="2021-02" db="EMBL/GenBank/DDBJ databases">
        <authorList>
            <person name="Nowell W R."/>
        </authorList>
    </citation>
    <scope>NUCLEOTIDE SEQUENCE</scope>
</reference>
<protein>
    <submittedName>
        <fullName evidence="1">Uncharacterized protein</fullName>
    </submittedName>
</protein>